<evidence type="ECO:0000256" key="5">
    <source>
        <dbReference type="ARBA" id="ARBA00023136"/>
    </source>
</evidence>
<feature type="transmembrane region" description="Helical" evidence="8">
    <location>
        <begin position="310"/>
        <end position="331"/>
    </location>
</feature>
<dbReference type="EMBL" id="JAHLQT010012015">
    <property type="protein sequence ID" value="KAG7171539.1"/>
    <property type="molecule type" value="Genomic_DNA"/>
</dbReference>
<keyword evidence="5 8" id="KW-0472">Membrane</keyword>
<organism evidence="9 10">
    <name type="scientific">Homarus americanus</name>
    <name type="common">American lobster</name>
    <dbReference type="NCBI Taxonomy" id="6706"/>
    <lineage>
        <taxon>Eukaryota</taxon>
        <taxon>Metazoa</taxon>
        <taxon>Ecdysozoa</taxon>
        <taxon>Arthropoda</taxon>
        <taxon>Crustacea</taxon>
        <taxon>Multicrustacea</taxon>
        <taxon>Malacostraca</taxon>
        <taxon>Eumalacostraca</taxon>
        <taxon>Eucarida</taxon>
        <taxon>Decapoda</taxon>
        <taxon>Pleocyemata</taxon>
        <taxon>Astacidea</taxon>
        <taxon>Nephropoidea</taxon>
        <taxon>Nephropidae</taxon>
        <taxon>Homarus</taxon>
    </lineage>
</organism>
<comment type="subcellular location">
    <subcellularLocation>
        <location evidence="1">Cell membrane</location>
        <topology evidence="1">Multi-pass membrane protein</topology>
    </subcellularLocation>
</comment>
<reference evidence="9" key="1">
    <citation type="journal article" date="2021" name="Sci. Adv.">
        <title>The American lobster genome reveals insights on longevity, neural, and immune adaptations.</title>
        <authorList>
            <person name="Polinski J.M."/>
            <person name="Zimin A.V."/>
            <person name="Clark K.F."/>
            <person name="Kohn A.B."/>
            <person name="Sadowski N."/>
            <person name="Timp W."/>
            <person name="Ptitsyn A."/>
            <person name="Khanna P."/>
            <person name="Romanova D.Y."/>
            <person name="Williams P."/>
            <person name="Greenwood S.J."/>
            <person name="Moroz L.L."/>
            <person name="Walt D.R."/>
            <person name="Bodnar A.G."/>
        </authorList>
    </citation>
    <scope>NUCLEOTIDE SEQUENCE</scope>
    <source>
        <strain evidence="9">GMGI-L3</strain>
    </source>
</reference>
<dbReference type="GO" id="GO:0038023">
    <property type="term" value="F:signaling receptor activity"/>
    <property type="evidence" value="ECO:0007669"/>
    <property type="project" value="UniProtKB-ARBA"/>
</dbReference>
<dbReference type="InterPro" id="IPR013604">
    <property type="entry name" value="7TM_chemorcpt"/>
</dbReference>
<evidence type="ECO:0000256" key="7">
    <source>
        <dbReference type="SAM" id="MobiDB-lite"/>
    </source>
</evidence>
<evidence type="ECO:0000256" key="8">
    <source>
        <dbReference type="SAM" id="Phobius"/>
    </source>
</evidence>
<accession>A0A8J5SZX5</accession>
<evidence type="ECO:0000256" key="4">
    <source>
        <dbReference type="ARBA" id="ARBA00022989"/>
    </source>
</evidence>
<dbReference type="PANTHER" id="PTHR21421">
    <property type="entry name" value="GUSTATORY RECEPTOR"/>
    <property type="match status" value="1"/>
</dbReference>
<evidence type="ECO:0000313" key="10">
    <source>
        <dbReference type="Proteomes" id="UP000747542"/>
    </source>
</evidence>
<keyword evidence="3 8" id="KW-0812">Transmembrane</keyword>
<feature type="transmembrane region" description="Helical" evidence="8">
    <location>
        <begin position="125"/>
        <end position="149"/>
    </location>
</feature>
<evidence type="ECO:0000256" key="2">
    <source>
        <dbReference type="ARBA" id="ARBA00022475"/>
    </source>
</evidence>
<gene>
    <name evidence="9" type="ORF">Hamer_G014665</name>
</gene>
<keyword evidence="6 9" id="KW-0675">Receptor</keyword>
<evidence type="ECO:0000256" key="3">
    <source>
        <dbReference type="ARBA" id="ARBA00022692"/>
    </source>
</evidence>
<sequence>MAKDIRLILRVARVCGSWPLTETGDRKTAKITPRKKEGKIVRIREDAWGEEARKKEEEEMEDKTIPLITSQKLASLPWFGSCIVPWTCGILMLMRARKAAEFLDSWRAVEYHLNRHMLCLAEAKLRVCILIAYVFMALASFGVLCYQFIIDEESSVYFGNLVSPPWSWPLNVLQHVFVPFTWAGYLVPEALVMVASHHIATYYRSLNTFLGEHFQKWVQARRSSLLAYRSDMTTKNSFATQNNTGIYSHTDHETPPFPNSLSIASVSTVTSACDCHQQAQDSQREYLNKLRETWSLYEDVGDFLGKFNALFSPIILINLASFLIMTCTLLIPVLKTDDALSHIGYLGNAAFYVIRLPALILVQACVHNQASHTQVVVGRGHANLVMTGFYLRDLDAILAQLSADEGQGVSAWGFFYVTRESLLTFLSIMASYVEEAEDDEGDEEAEDDEGDKEAESDEGDEEAEDDEGDEEAEDDEGDEEG</sequence>
<comment type="caution">
    <text evidence="9">The sequence shown here is derived from an EMBL/GenBank/DDBJ whole genome shotgun (WGS) entry which is preliminary data.</text>
</comment>
<keyword evidence="4 8" id="KW-1133">Transmembrane helix</keyword>
<dbReference type="GO" id="GO:0051606">
    <property type="term" value="P:detection of stimulus"/>
    <property type="evidence" value="ECO:0007669"/>
    <property type="project" value="UniProtKB-ARBA"/>
</dbReference>
<evidence type="ECO:0000256" key="6">
    <source>
        <dbReference type="ARBA" id="ARBA00023170"/>
    </source>
</evidence>
<protein>
    <submittedName>
        <fullName evidence="9">Putative 7tm Chemosensory receptor-containing protein 8</fullName>
    </submittedName>
</protein>
<dbReference type="Pfam" id="PF08395">
    <property type="entry name" value="7tm_7"/>
    <property type="match status" value="1"/>
</dbReference>
<dbReference type="GO" id="GO:0050909">
    <property type="term" value="P:sensory perception of taste"/>
    <property type="evidence" value="ECO:0007669"/>
    <property type="project" value="InterPro"/>
</dbReference>
<keyword evidence="10" id="KW-1185">Reference proteome</keyword>
<proteinExistence type="predicted"/>
<dbReference type="Proteomes" id="UP000747542">
    <property type="component" value="Unassembled WGS sequence"/>
</dbReference>
<evidence type="ECO:0000256" key="1">
    <source>
        <dbReference type="ARBA" id="ARBA00004651"/>
    </source>
</evidence>
<evidence type="ECO:0000313" key="9">
    <source>
        <dbReference type="EMBL" id="KAG7171539.1"/>
    </source>
</evidence>
<dbReference type="PANTHER" id="PTHR21421:SF29">
    <property type="entry name" value="GUSTATORY RECEPTOR 5A FOR TREHALOSE-RELATED"/>
    <property type="match status" value="1"/>
</dbReference>
<dbReference type="AlphaFoldDB" id="A0A8J5SZX5"/>
<feature type="transmembrane region" description="Helical" evidence="8">
    <location>
        <begin position="343"/>
        <end position="362"/>
    </location>
</feature>
<keyword evidence="2" id="KW-1003">Cell membrane</keyword>
<name>A0A8J5SZX5_HOMAM</name>
<feature type="region of interest" description="Disordered" evidence="7">
    <location>
        <begin position="434"/>
        <end position="481"/>
    </location>
</feature>
<dbReference type="GO" id="GO:0005886">
    <property type="term" value="C:plasma membrane"/>
    <property type="evidence" value="ECO:0007669"/>
    <property type="project" value="UniProtKB-SubCell"/>
</dbReference>
<feature type="transmembrane region" description="Helical" evidence="8">
    <location>
        <begin position="172"/>
        <end position="195"/>
    </location>
</feature>